<reference evidence="1" key="1">
    <citation type="submission" date="2021-03" db="EMBL/GenBank/DDBJ databases">
        <title>Draft genome sequence of rust myrtle Austropuccinia psidii MF-1, a brazilian biotype.</title>
        <authorList>
            <person name="Quecine M.C."/>
            <person name="Pachon D.M.R."/>
            <person name="Bonatelli M.L."/>
            <person name="Correr F.H."/>
            <person name="Franceschini L.M."/>
            <person name="Leite T.F."/>
            <person name="Margarido G.R.A."/>
            <person name="Almeida C.A."/>
            <person name="Ferrarezi J.A."/>
            <person name="Labate C.A."/>
        </authorList>
    </citation>
    <scope>NUCLEOTIDE SEQUENCE</scope>
    <source>
        <strain evidence="1">MF-1</strain>
    </source>
</reference>
<dbReference type="AlphaFoldDB" id="A0A9Q3IHX5"/>
<gene>
    <name evidence="1" type="ORF">O181_083506</name>
</gene>
<evidence type="ECO:0000313" key="2">
    <source>
        <dbReference type="Proteomes" id="UP000765509"/>
    </source>
</evidence>
<dbReference type="EMBL" id="AVOT02048571">
    <property type="protein sequence ID" value="MBW0543791.1"/>
    <property type="molecule type" value="Genomic_DNA"/>
</dbReference>
<sequence length="189" mass="21878">MVNLLILLINNVEENNKKNSKTQALTEKPLAACEEMSHCIDLVLLQMETIENKIVHQAKLIVKNDNHNKEKVIKISKDFIKATIPNNKTKNNDKENIENYINKPQDNHTQNEKQTKQVGNYCKELQTTPCIHHPLPAIPKFRKLNQFKLGYIPPRSKIGHRKPFENLSAHSVQTRRNQVLKDVNAKLYD</sequence>
<dbReference type="Proteomes" id="UP000765509">
    <property type="component" value="Unassembled WGS sequence"/>
</dbReference>
<protein>
    <submittedName>
        <fullName evidence="1">Uncharacterized protein</fullName>
    </submittedName>
</protein>
<keyword evidence="2" id="KW-1185">Reference proteome</keyword>
<comment type="caution">
    <text evidence="1">The sequence shown here is derived from an EMBL/GenBank/DDBJ whole genome shotgun (WGS) entry which is preliminary data.</text>
</comment>
<proteinExistence type="predicted"/>
<name>A0A9Q3IHX5_9BASI</name>
<organism evidence="1 2">
    <name type="scientific">Austropuccinia psidii MF-1</name>
    <dbReference type="NCBI Taxonomy" id="1389203"/>
    <lineage>
        <taxon>Eukaryota</taxon>
        <taxon>Fungi</taxon>
        <taxon>Dikarya</taxon>
        <taxon>Basidiomycota</taxon>
        <taxon>Pucciniomycotina</taxon>
        <taxon>Pucciniomycetes</taxon>
        <taxon>Pucciniales</taxon>
        <taxon>Sphaerophragmiaceae</taxon>
        <taxon>Austropuccinia</taxon>
    </lineage>
</organism>
<accession>A0A9Q3IHX5</accession>
<dbReference type="OrthoDB" id="2506424at2759"/>
<evidence type="ECO:0000313" key="1">
    <source>
        <dbReference type="EMBL" id="MBW0543791.1"/>
    </source>
</evidence>